<reference evidence="2" key="1">
    <citation type="submission" date="2020-05" db="EMBL/GenBank/DDBJ databases">
        <title>Phylogenomic resolution of chytrid fungi.</title>
        <authorList>
            <person name="Stajich J.E."/>
            <person name="Amses K."/>
            <person name="Simmons R."/>
            <person name="Seto K."/>
            <person name="Myers J."/>
            <person name="Bonds A."/>
            <person name="Quandt C.A."/>
            <person name="Barry K."/>
            <person name="Liu P."/>
            <person name="Grigoriev I."/>
            <person name="Longcore J.E."/>
            <person name="James T.Y."/>
        </authorList>
    </citation>
    <scope>NUCLEOTIDE SEQUENCE</scope>
    <source>
        <strain evidence="2">JEL0513</strain>
    </source>
</reference>
<keyword evidence="3" id="KW-1185">Reference proteome</keyword>
<protein>
    <submittedName>
        <fullName evidence="2">Uncharacterized protein</fullName>
    </submittedName>
</protein>
<accession>A0AAD5SND6</accession>
<sequence>RVGRWLDAKEKAAEDLVPAYNNDVDDMFDIGCNANISRYGPLRMRSMQRRSKKKPGFDFGDMVAVAANFHSTPDSVGGVKNSQNQLTSEKRHNSFPPPGIVSEGLHNVLLEKSNLSNISKSKNEYNDETSSTDDFSEDENQIEIKQDFLLLANDSHKDFDEVALAGNPIDLMQRINSLKTREKVKEVLDEVEDYILKSQNTKKVASLPKKDVDQLLNMSMNSIRDTELAARGTPSPTTPKFDKSRANSVFHSRSRKNSVFQNFLSQSNLTKITAATTEDVDAVYYPWTKEGNDAQDLNNLLDFADELQQSKQPLALKQVSRYDIDTVFLVGSQDNIDFHEPKAKSISIGKFSYVPLNKAVNEQAGFENQKNDEATGIKDSVPNSRNNIHSNITPLVSKTVNFMLPESRHGISTTRSESSISAMISLNNNAIKRRDIDFFFDMADSHAKMSRKSKGVDIAGDSTRDFSEIFDLADIVLEQEINGKKYVKRGKGKDSSRFKLFRAVSDQSVFLEHSGIAFELSKNASFVREVVVPNGDVDQF</sequence>
<gene>
    <name evidence="2" type="ORF">HK100_008498</name>
</gene>
<name>A0AAD5SND6_9FUNG</name>
<dbReference type="Proteomes" id="UP001211907">
    <property type="component" value="Unassembled WGS sequence"/>
</dbReference>
<organism evidence="2 3">
    <name type="scientific">Physocladia obscura</name>
    <dbReference type="NCBI Taxonomy" id="109957"/>
    <lineage>
        <taxon>Eukaryota</taxon>
        <taxon>Fungi</taxon>
        <taxon>Fungi incertae sedis</taxon>
        <taxon>Chytridiomycota</taxon>
        <taxon>Chytridiomycota incertae sedis</taxon>
        <taxon>Chytridiomycetes</taxon>
        <taxon>Chytridiales</taxon>
        <taxon>Chytriomycetaceae</taxon>
        <taxon>Physocladia</taxon>
    </lineage>
</organism>
<evidence type="ECO:0000313" key="3">
    <source>
        <dbReference type="Proteomes" id="UP001211907"/>
    </source>
</evidence>
<dbReference type="AlphaFoldDB" id="A0AAD5SND6"/>
<feature type="non-terminal residue" evidence="2">
    <location>
        <position position="540"/>
    </location>
</feature>
<comment type="caution">
    <text evidence="2">The sequence shown here is derived from an EMBL/GenBank/DDBJ whole genome shotgun (WGS) entry which is preliminary data.</text>
</comment>
<feature type="non-terminal residue" evidence="2">
    <location>
        <position position="1"/>
    </location>
</feature>
<dbReference type="EMBL" id="JADGJH010004146">
    <property type="protein sequence ID" value="KAJ3087029.1"/>
    <property type="molecule type" value="Genomic_DNA"/>
</dbReference>
<proteinExistence type="predicted"/>
<evidence type="ECO:0000256" key="1">
    <source>
        <dbReference type="SAM" id="MobiDB-lite"/>
    </source>
</evidence>
<feature type="compositionally biased region" description="Polar residues" evidence="1">
    <location>
        <begin position="74"/>
        <end position="87"/>
    </location>
</feature>
<feature type="region of interest" description="Disordered" evidence="1">
    <location>
        <begin position="74"/>
        <end position="98"/>
    </location>
</feature>
<evidence type="ECO:0000313" key="2">
    <source>
        <dbReference type="EMBL" id="KAJ3087029.1"/>
    </source>
</evidence>